<name>A0A9P4HR18_9PEZI</name>
<reference evidence="4" key="1">
    <citation type="journal article" date="2020" name="Stud. Mycol.">
        <title>101 Dothideomycetes genomes: a test case for predicting lifestyles and emergence of pathogens.</title>
        <authorList>
            <person name="Haridas S."/>
            <person name="Albert R."/>
            <person name="Binder M."/>
            <person name="Bloem J."/>
            <person name="Labutti K."/>
            <person name="Salamov A."/>
            <person name="Andreopoulos B."/>
            <person name="Baker S."/>
            <person name="Barry K."/>
            <person name="Bills G."/>
            <person name="Bluhm B."/>
            <person name="Cannon C."/>
            <person name="Castanera R."/>
            <person name="Culley D."/>
            <person name="Daum C."/>
            <person name="Ezra D."/>
            <person name="Gonzalez J."/>
            <person name="Henrissat B."/>
            <person name="Kuo A."/>
            <person name="Liang C."/>
            <person name="Lipzen A."/>
            <person name="Lutzoni F."/>
            <person name="Magnuson J."/>
            <person name="Mondo S."/>
            <person name="Nolan M."/>
            <person name="Ohm R."/>
            <person name="Pangilinan J."/>
            <person name="Park H.-J."/>
            <person name="Ramirez L."/>
            <person name="Alfaro M."/>
            <person name="Sun H."/>
            <person name="Tritt A."/>
            <person name="Yoshinaga Y."/>
            <person name="Zwiers L.-H."/>
            <person name="Turgeon B."/>
            <person name="Goodwin S."/>
            <person name="Spatafora J."/>
            <person name="Crous P."/>
            <person name="Grigoriev I."/>
        </authorList>
    </citation>
    <scope>NUCLEOTIDE SEQUENCE</scope>
    <source>
        <strain evidence="4">CBS 121410</strain>
    </source>
</reference>
<evidence type="ECO:0000256" key="1">
    <source>
        <dbReference type="ARBA" id="ARBA00022801"/>
    </source>
</evidence>
<dbReference type="PRINTS" id="PR00412">
    <property type="entry name" value="EPOXHYDRLASE"/>
</dbReference>
<dbReference type="InterPro" id="IPR000073">
    <property type="entry name" value="AB_hydrolase_1"/>
</dbReference>
<evidence type="ECO:0000313" key="4">
    <source>
        <dbReference type="EMBL" id="KAF2085357.1"/>
    </source>
</evidence>
<dbReference type="EMBL" id="ML978731">
    <property type="protein sequence ID" value="KAF2085357.1"/>
    <property type="molecule type" value="Genomic_DNA"/>
</dbReference>
<feature type="domain" description="AB hydrolase-1" evidence="3">
    <location>
        <begin position="45"/>
        <end position="376"/>
    </location>
</feature>
<evidence type="ECO:0000259" key="3">
    <source>
        <dbReference type="Pfam" id="PF00561"/>
    </source>
</evidence>
<dbReference type="OrthoDB" id="408373at2759"/>
<dbReference type="Proteomes" id="UP000799776">
    <property type="component" value="Unassembled WGS sequence"/>
</dbReference>
<proteinExistence type="inferred from homology"/>
<comment type="similarity">
    <text evidence="2">Belongs to the AB hydrolase superfamily. Epoxide hydrolase family.</text>
</comment>
<organism evidence="4 5">
    <name type="scientific">Saccharata proteae CBS 121410</name>
    <dbReference type="NCBI Taxonomy" id="1314787"/>
    <lineage>
        <taxon>Eukaryota</taxon>
        <taxon>Fungi</taxon>
        <taxon>Dikarya</taxon>
        <taxon>Ascomycota</taxon>
        <taxon>Pezizomycotina</taxon>
        <taxon>Dothideomycetes</taxon>
        <taxon>Dothideomycetes incertae sedis</taxon>
        <taxon>Botryosphaeriales</taxon>
        <taxon>Saccharataceae</taxon>
        <taxon>Saccharata</taxon>
    </lineage>
</organism>
<dbReference type="AlphaFoldDB" id="A0A9P4HR18"/>
<sequence>MQAAPSTLPPLPLPDGITETQTPVTASGLSFHVLEAGYSPSREKPLVLLLHGFPEMAYSWRNIMPSLAAAGYYVVAADQRGYGRTTGWDTSAYQHLDLSQFTMTSLVRDMCVLVAALGYHTVRCVVGHDFGAVASSLCALMRPDVFTSVVMMSHPFKPPPSLPFDTAHEGETSSSRRSLVGRDIQRDLASLPQPRKHYKWYNSTASAAEDWNNPSQGMHEYLRGYFHLKSADWSANEPRKLKEWSAEELANMPEYYVMPLNATMPEVVASNMENEDSERTKRWLPDEQLDVYVNEWKRVGFQGGLNWYRCQTDPAKLKDLDLFAGRKIDVPSVFISGESDWGNHQQPGVLENFPKSCSDFRGVKMIKGAGHWPQQEQPEKVTEEILGFLSSLK</sequence>
<evidence type="ECO:0000313" key="5">
    <source>
        <dbReference type="Proteomes" id="UP000799776"/>
    </source>
</evidence>
<keyword evidence="1" id="KW-0378">Hydrolase</keyword>
<dbReference type="GO" id="GO:0016787">
    <property type="term" value="F:hydrolase activity"/>
    <property type="evidence" value="ECO:0007669"/>
    <property type="project" value="UniProtKB-KW"/>
</dbReference>
<evidence type="ECO:0000256" key="2">
    <source>
        <dbReference type="ARBA" id="ARBA00038334"/>
    </source>
</evidence>
<comment type="caution">
    <text evidence="4">The sequence shown here is derived from an EMBL/GenBank/DDBJ whole genome shotgun (WGS) entry which is preliminary data.</text>
</comment>
<dbReference type="Gene3D" id="3.40.50.1820">
    <property type="entry name" value="alpha/beta hydrolase"/>
    <property type="match status" value="1"/>
</dbReference>
<dbReference type="Pfam" id="PF00561">
    <property type="entry name" value="Abhydrolase_1"/>
    <property type="match status" value="1"/>
</dbReference>
<accession>A0A9P4HR18</accession>
<protein>
    <submittedName>
        <fullName evidence="4">Alpha/beta-hydrolase</fullName>
    </submittedName>
</protein>
<dbReference type="InterPro" id="IPR029058">
    <property type="entry name" value="AB_hydrolase_fold"/>
</dbReference>
<gene>
    <name evidence="4" type="ORF">K490DRAFT_46837</name>
</gene>
<dbReference type="PANTHER" id="PTHR43329">
    <property type="entry name" value="EPOXIDE HYDROLASE"/>
    <property type="match status" value="1"/>
</dbReference>
<dbReference type="InterPro" id="IPR000639">
    <property type="entry name" value="Epox_hydrolase-like"/>
</dbReference>
<keyword evidence="5" id="KW-1185">Reference proteome</keyword>
<dbReference type="SUPFAM" id="SSF53474">
    <property type="entry name" value="alpha/beta-Hydrolases"/>
    <property type="match status" value="1"/>
</dbReference>